<organism evidence="1 2">
    <name type="scientific">Talaromyces pinophilus</name>
    <name type="common">Penicillium pinophilum</name>
    <dbReference type="NCBI Taxonomy" id="128442"/>
    <lineage>
        <taxon>Eukaryota</taxon>
        <taxon>Fungi</taxon>
        <taxon>Dikarya</taxon>
        <taxon>Ascomycota</taxon>
        <taxon>Pezizomycotina</taxon>
        <taxon>Eurotiomycetes</taxon>
        <taxon>Eurotiomycetidae</taxon>
        <taxon>Eurotiales</taxon>
        <taxon>Trichocomaceae</taxon>
        <taxon>Talaromyces</taxon>
        <taxon>Talaromyces sect. Talaromyces</taxon>
    </lineage>
</organism>
<dbReference type="EMBL" id="DF933820">
    <property type="protein sequence ID" value="GAM37418.1"/>
    <property type="molecule type" value="Genomic_DNA"/>
</dbReference>
<reference evidence="2" key="1">
    <citation type="journal article" date="2015" name="Genome Announc.">
        <title>Draft genome sequence of Talaromyces cellulolyticus strain Y-94, a source of lignocellulosic biomass-degrading enzymes.</title>
        <authorList>
            <person name="Fujii T."/>
            <person name="Koike H."/>
            <person name="Sawayama S."/>
            <person name="Yano S."/>
            <person name="Inoue H."/>
        </authorList>
    </citation>
    <scope>NUCLEOTIDE SEQUENCE [LARGE SCALE GENOMIC DNA]</scope>
    <source>
        <strain evidence="2">Y-94</strain>
    </source>
</reference>
<keyword evidence="2" id="KW-1185">Reference proteome</keyword>
<sequence>MGDVQNDFGKCVKTVIDSKPSLNLLAVGEMLSWETILEAWCKSQGVPSGGYEEHTIESFVGLLLGELTREFGENALFAQEFGYDGSDPTVVRSPDLGIQMTSFKEYCEGTNFSAIL</sequence>
<evidence type="ECO:0000313" key="2">
    <source>
        <dbReference type="Proteomes" id="UP000053095"/>
    </source>
</evidence>
<proteinExistence type="predicted"/>
<protein>
    <submittedName>
        <fullName evidence="1">NAD-dependent epimerase/dehydratase</fullName>
    </submittedName>
</protein>
<accession>A0A6V8HGJ4</accession>
<gene>
    <name evidence="1" type="ORF">TCE0_024f07328</name>
</gene>
<dbReference type="AlphaFoldDB" id="A0A6V8HGJ4"/>
<evidence type="ECO:0000313" key="1">
    <source>
        <dbReference type="EMBL" id="GAM37418.1"/>
    </source>
</evidence>
<comment type="caution">
    <text evidence="1">The sequence shown here is derived from an EMBL/GenBank/DDBJ whole genome shotgun (WGS) entry which is preliminary data.</text>
</comment>
<dbReference type="Proteomes" id="UP000053095">
    <property type="component" value="Unassembled WGS sequence"/>
</dbReference>
<name>A0A6V8HGJ4_TALPI</name>